<sequence>MLLVQTQSLPSSPSLLNKLSSLSNFKSSPSSLYLTQMSPPHPPTPTRRSARQKLKRSTIVSTGEASPGSSARTIKVQRQPDVEEGPIASTSYSQPASPATKKRKSPPAVHRKRGRRKIQLDQVEAGVSSSNSTPAIRTLHVGSGKKGKRKQQVIESHSEPEPEAGPSNFGAISTTPLTPTPTPTRYFTRSRSQSATRSPRPYPYLPTPPSTRSRRKTPPTPIPSSLPAASSPPAGLPALSALSPQSSQSDLEAADLPGLASPPPSPSATPITRTVTRGRGRGRGTHVAPARSPVRTRRRAKLEEELESASSSDVEMDSMIGESKDKGKAKAEAEADNEEDEEMAVAADLQSQREDQQEQDENLAPCTPLPLLNLPTLADSDADSGQSSHLPELILPVHPQTPSTSPLSPTHSASPVQESETTRRMGAKARRYCPSTGLVWEQDRFGAWRVRGGIYGDAEGSGLWKGMWKARVGVLSTEIDIRSLETHNYISQFASQQQQQQQQAQDDLDAEFIDEEMEWAFGHGVDSDDDEDDEDMDLDTDAEVQEEQVGQSTLDFSVDPPQSEDENTPPPLQSQPMFMEFQLTPSEPEPTSPPPLVQNQQQQQQMPAANQIPKLSSIKLPELRLRDMDQFKDVFEQEVPPMLYSSPEAIASKPTEGRSPRKNHYQSRVLGSIARGTPIIPGRRNSWTHPSPPTTFMWDERDGDMVSGEGEHWGVLQRRVVRERWGNGMSLQCSPSPTTLSGYAGGEMTSLDMNTGSMAPMPQDSHGGYPQNAISTVSVDSNVNVLAASNTDQGENCGLTLPNSPSTNTNTSWQIEFFTDFANIVGAAGQDVPIDPALQGAVANANNNTTFGSVEPIQTSNQTNTTPSFGSDYSPIFDMNMPMNMFSEESSSAVPAPVPVSEFPHWTSSPSPEPPSPNPPFQQQQPFLEPRMGFQMVGAGSPPHSPPHSPSSPVGVVYS</sequence>
<name>V2X922_MONRO</name>
<keyword evidence="3" id="KW-1185">Reference proteome</keyword>
<dbReference type="Proteomes" id="UP000017559">
    <property type="component" value="Unassembled WGS sequence"/>
</dbReference>
<evidence type="ECO:0000256" key="1">
    <source>
        <dbReference type="SAM" id="MobiDB-lite"/>
    </source>
</evidence>
<reference evidence="2 3" key="1">
    <citation type="journal article" date="2014" name="BMC Genomics">
        <title>Genome and secretome analysis of the hemibiotrophic fungal pathogen, Moniliophthora roreri, which causes frosty pod rot disease of cacao: mechanisms of the biotrophic and necrotrophic phases.</title>
        <authorList>
            <person name="Meinhardt L.W."/>
            <person name="Costa G.G.L."/>
            <person name="Thomazella D.P.T."/>
            <person name="Teixeira P.J.P.L."/>
            <person name="Carazzolle M.F."/>
            <person name="Schuster S.C."/>
            <person name="Carlson J.E."/>
            <person name="Guiltinan M.J."/>
            <person name="Mieczkowski P."/>
            <person name="Farmer A."/>
            <person name="Ramaraj T."/>
            <person name="Crozier J."/>
            <person name="Davis R.E."/>
            <person name="Shao J."/>
            <person name="Melnick R.L."/>
            <person name="Pereira G.A.G."/>
            <person name="Bailey B.A."/>
        </authorList>
    </citation>
    <scope>NUCLEOTIDE SEQUENCE [LARGE SCALE GENOMIC DNA]</scope>
    <source>
        <strain evidence="2 3">MCA 2997</strain>
    </source>
</reference>
<accession>V2X922</accession>
<dbReference type="PANTHER" id="PTHR48125">
    <property type="entry name" value="LP07818P1"/>
    <property type="match status" value="1"/>
</dbReference>
<feature type="compositionally biased region" description="Acidic residues" evidence="1">
    <location>
        <begin position="334"/>
        <end position="343"/>
    </location>
</feature>
<dbReference type="PANTHER" id="PTHR48125:SF12">
    <property type="entry name" value="AT HOOK TRANSCRIPTION FACTOR FAMILY-RELATED"/>
    <property type="match status" value="1"/>
</dbReference>
<feature type="compositionally biased region" description="Low complexity" evidence="1">
    <location>
        <begin position="8"/>
        <end position="32"/>
    </location>
</feature>
<comment type="caution">
    <text evidence="2">The sequence shown here is derived from an EMBL/GenBank/DDBJ whole genome shotgun (WGS) entry which is preliminary data.</text>
</comment>
<dbReference type="HOGENOM" id="CLU_307974_0_0_1"/>
<evidence type="ECO:0000313" key="3">
    <source>
        <dbReference type="Proteomes" id="UP000017559"/>
    </source>
</evidence>
<dbReference type="OrthoDB" id="10578263at2759"/>
<dbReference type="KEGG" id="mrr:Moror_13149"/>
<feature type="compositionally biased region" description="Basic residues" evidence="1">
    <location>
        <begin position="100"/>
        <end position="117"/>
    </location>
</feature>
<dbReference type="AlphaFoldDB" id="V2X922"/>
<feature type="compositionally biased region" description="Acidic residues" evidence="1">
    <location>
        <begin position="527"/>
        <end position="546"/>
    </location>
</feature>
<feature type="compositionally biased region" description="Pro residues" evidence="1">
    <location>
        <begin position="587"/>
        <end position="596"/>
    </location>
</feature>
<dbReference type="EMBL" id="AWSO01000598">
    <property type="protein sequence ID" value="ESK88990.1"/>
    <property type="molecule type" value="Genomic_DNA"/>
</dbReference>
<feature type="region of interest" description="Disordered" evidence="1">
    <location>
        <begin position="903"/>
        <end position="959"/>
    </location>
</feature>
<evidence type="ECO:0000313" key="2">
    <source>
        <dbReference type="EMBL" id="ESK88990.1"/>
    </source>
</evidence>
<feature type="compositionally biased region" description="Basic and acidic residues" evidence="1">
    <location>
        <begin position="322"/>
        <end position="333"/>
    </location>
</feature>
<feature type="compositionally biased region" description="Polar residues" evidence="1">
    <location>
        <begin position="58"/>
        <end position="72"/>
    </location>
</feature>
<organism evidence="2 3">
    <name type="scientific">Moniliophthora roreri (strain MCA 2997)</name>
    <name type="common">Cocoa frosty pod rot fungus</name>
    <name type="synonym">Crinipellis roreri</name>
    <dbReference type="NCBI Taxonomy" id="1381753"/>
    <lineage>
        <taxon>Eukaryota</taxon>
        <taxon>Fungi</taxon>
        <taxon>Dikarya</taxon>
        <taxon>Basidiomycota</taxon>
        <taxon>Agaricomycotina</taxon>
        <taxon>Agaricomycetes</taxon>
        <taxon>Agaricomycetidae</taxon>
        <taxon>Agaricales</taxon>
        <taxon>Marasmiineae</taxon>
        <taxon>Marasmiaceae</taxon>
        <taxon>Moniliophthora</taxon>
    </lineage>
</organism>
<feature type="compositionally biased region" description="Polar residues" evidence="1">
    <location>
        <begin position="88"/>
        <end position="97"/>
    </location>
</feature>
<feature type="compositionally biased region" description="Low complexity" evidence="1">
    <location>
        <begin position="921"/>
        <end position="930"/>
    </location>
</feature>
<feature type="region of interest" description="Disordered" evidence="1">
    <location>
        <begin position="523"/>
        <end position="612"/>
    </location>
</feature>
<gene>
    <name evidence="2" type="ORF">Moror_13149</name>
</gene>
<feature type="compositionally biased region" description="Low complexity" evidence="1">
    <location>
        <begin position="362"/>
        <end position="378"/>
    </location>
</feature>
<proteinExistence type="predicted"/>
<feature type="compositionally biased region" description="Polar residues" evidence="1">
    <location>
        <begin position="185"/>
        <end position="195"/>
    </location>
</feature>
<feature type="compositionally biased region" description="Low complexity" evidence="1">
    <location>
        <begin position="225"/>
        <end position="259"/>
    </location>
</feature>
<feature type="region of interest" description="Disordered" evidence="1">
    <location>
        <begin position="1"/>
        <end position="426"/>
    </location>
</feature>
<feature type="compositionally biased region" description="Pro residues" evidence="1">
    <location>
        <begin position="200"/>
        <end position="209"/>
    </location>
</feature>
<feature type="compositionally biased region" description="Low complexity" evidence="1">
    <location>
        <begin position="400"/>
        <end position="415"/>
    </location>
</feature>
<protein>
    <submittedName>
        <fullName evidence="2">Uncharacterized protein</fullName>
    </submittedName>
</protein>
<feature type="compositionally biased region" description="Pro residues" evidence="1">
    <location>
        <begin position="911"/>
        <end position="920"/>
    </location>
</feature>